<dbReference type="GO" id="GO:0003700">
    <property type="term" value="F:DNA-binding transcription factor activity"/>
    <property type="evidence" value="ECO:0007669"/>
    <property type="project" value="InterPro"/>
</dbReference>
<keyword evidence="3" id="KW-1185">Reference proteome</keyword>
<dbReference type="Pfam" id="PF12802">
    <property type="entry name" value="MarR_2"/>
    <property type="match status" value="1"/>
</dbReference>
<dbReference type="InterPro" id="IPR039422">
    <property type="entry name" value="MarR/SlyA-like"/>
</dbReference>
<dbReference type="PANTHER" id="PTHR33164">
    <property type="entry name" value="TRANSCRIPTIONAL REGULATOR, MARR FAMILY"/>
    <property type="match status" value="1"/>
</dbReference>
<dbReference type="PRINTS" id="PR00598">
    <property type="entry name" value="HTHMARR"/>
</dbReference>
<dbReference type="RefSeq" id="WP_090942446.1">
    <property type="nucleotide sequence ID" value="NZ_FNDJ01000020.1"/>
</dbReference>
<keyword evidence="2" id="KW-0238">DNA-binding</keyword>
<dbReference type="InterPro" id="IPR000835">
    <property type="entry name" value="HTH_MarR-typ"/>
</dbReference>
<organism evidence="2 3">
    <name type="scientific">Nonomuraea jiangxiensis</name>
    <dbReference type="NCBI Taxonomy" id="633440"/>
    <lineage>
        <taxon>Bacteria</taxon>
        <taxon>Bacillati</taxon>
        <taxon>Actinomycetota</taxon>
        <taxon>Actinomycetes</taxon>
        <taxon>Streptosporangiales</taxon>
        <taxon>Streptosporangiaceae</taxon>
        <taxon>Nonomuraea</taxon>
    </lineage>
</organism>
<dbReference type="InterPro" id="IPR036388">
    <property type="entry name" value="WH-like_DNA-bd_sf"/>
</dbReference>
<dbReference type="GO" id="GO:0006950">
    <property type="term" value="P:response to stress"/>
    <property type="evidence" value="ECO:0007669"/>
    <property type="project" value="TreeGrafter"/>
</dbReference>
<dbReference type="STRING" id="633440.SAMN05421869_120148"/>
<dbReference type="OrthoDB" id="4463574at2"/>
<dbReference type="SUPFAM" id="SSF46785">
    <property type="entry name" value="Winged helix' DNA-binding domain"/>
    <property type="match status" value="1"/>
</dbReference>
<dbReference type="PANTHER" id="PTHR33164:SF43">
    <property type="entry name" value="HTH-TYPE TRANSCRIPTIONAL REPRESSOR YETL"/>
    <property type="match status" value="1"/>
</dbReference>
<feature type="domain" description="HTH marR-type" evidence="1">
    <location>
        <begin position="1"/>
        <end position="143"/>
    </location>
</feature>
<dbReference type="Gene3D" id="1.10.10.10">
    <property type="entry name" value="Winged helix-like DNA-binding domain superfamily/Winged helix DNA-binding domain"/>
    <property type="match status" value="1"/>
</dbReference>
<gene>
    <name evidence="2" type="ORF">SAMN05421869_120148</name>
</gene>
<dbReference type="SMART" id="SM00347">
    <property type="entry name" value="HTH_MARR"/>
    <property type="match status" value="1"/>
</dbReference>
<accession>A0A1G9G1U1</accession>
<dbReference type="GO" id="GO:0003677">
    <property type="term" value="F:DNA binding"/>
    <property type="evidence" value="ECO:0007669"/>
    <property type="project" value="UniProtKB-KW"/>
</dbReference>
<protein>
    <submittedName>
        <fullName evidence="2">DNA-binding transcriptional regulator, MarR family</fullName>
    </submittedName>
</protein>
<sequence length="166" mass="18214">MSSLPVVNQPLHGSGALLDHLSRRIRMRAESVLAPLGLRPRHLIALTVLREHGGITQQALAATLEMDGTNVVGLLNDLETEKLIERRRSPEDRRRHIVELTDAGLRRLAKAEFELAAVEDEVLGALDEDQREQLYHLLQRATSGTDVCRAAAAAAESEEPASADEC</sequence>
<dbReference type="PROSITE" id="PS50995">
    <property type="entry name" value="HTH_MARR_2"/>
    <property type="match status" value="1"/>
</dbReference>
<name>A0A1G9G1U1_9ACTN</name>
<dbReference type="InterPro" id="IPR036390">
    <property type="entry name" value="WH_DNA-bd_sf"/>
</dbReference>
<dbReference type="Proteomes" id="UP000199202">
    <property type="component" value="Unassembled WGS sequence"/>
</dbReference>
<evidence type="ECO:0000259" key="1">
    <source>
        <dbReference type="PROSITE" id="PS50995"/>
    </source>
</evidence>
<dbReference type="EMBL" id="FNDJ01000020">
    <property type="protein sequence ID" value="SDK94628.1"/>
    <property type="molecule type" value="Genomic_DNA"/>
</dbReference>
<evidence type="ECO:0000313" key="3">
    <source>
        <dbReference type="Proteomes" id="UP000199202"/>
    </source>
</evidence>
<dbReference type="AlphaFoldDB" id="A0A1G9G1U1"/>
<proteinExistence type="predicted"/>
<evidence type="ECO:0000313" key="2">
    <source>
        <dbReference type="EMBL" id="SDK94628.1"/>
    </source>
</evidence>
<reference evidence="2 3" key="1">
    <citation type="submission" date="2016-10" db="EMBL/GenBank/DDBJ databases">
        <authorList>
            <person name="de Groot N.N."/>
        </authorList>
    </citation>
    <scope>NUCLEOTIDE SEQUENCE [LARGE SCALE GENOMIC DNA]</scope>
    <source>
        <strain evidence="2 3">CGMCC 4.6533</strain>
    </source>
</reference>